<evidence type="ECO:0000256" key="1">
    <source>
        <dbReference type="SAM" id="Coils"/>
    </source>
</evidence>
<feature type="compositionally biased region" description="Basic and acidic residues" evidence="2">
    <location>
        <begin position="302"/>
        <end position="329"/>
    </location>
</feature>
<feature type="coiled-coil region" evidence="1">
    <location>
        <begin position="146"/>
        <end position="180"/>
    </location>
</feature>
<reference evidence="4" key="1">
    <citation type="journal article" date="2023" name="Science">
        <title>Genome structures resolve the early diversification of teleost fishes.</title>
        <authorList>
            <person name="Parey E."/>
            <person name="Louis A."/>
            <person name="Montfort J."/>
            <person name="Bouchez O."/>
            <person name="Roques C."/>
            <person name="Iampietro C."/>
            <person name="Lluch J."/>
            <person name="Castinel A."/>
            <person name="Donnadieu C."/>
            <person name="Desvignes T."/>
            <person name="Floi Bucao C."/>
            <person name="Jouanno E."/>
            <person name="Wen M."/>
            <person name="Mejri S."/>
            <person name="Dirks R."/>
            <person name="Jansen H."/>
            <person name="Henkel C."/>
            <person name="Chen W.J."/>
            <person name="Zahm M."/>
            <person name="Cabau C."/>
            <person name="Klopp C."/>
            <person name="Thompson A.W."/>
            <person name="Robinson-Rechavi M."/>
            <person name="Braasch I."/>
            <person name="Lecointre G."/>
            <person name="Bobe J."/>
            <person name="Postlethwait J.H."/>
            <person name="Berthelot C."/>
            <person name="Roest Crollius H."/>
            <person name="Guiguen Y."/>
        </authorList>
    </citation>
    <scope>NUCLEOTIDE SEQUENCE</scope>
    <source>
        <strain evidence="4">WJC10195</strain>
    </source>
</reference>
<dbReference type="PANTHER" id="PTHR37984:SF15">
    <property type="entry name" value="INTEGRASE CATALYTIC DOMAIN-CONTAINING PROTEIN"/>
    <property type="match status" value="1"/>
</dbReference>
<feature type="region of interest" description="Disordered" evidence="2">
    <location>
        <begin position="289"/>
        <end position="329"/>
    </location>
</feature>
<feature type="coiled-coil region" evidence="1">
    <location>
        <begin position="394"/>
        <end position="421"/>
    </location>
</feature>
<proteinExistence type="predicted"/>
<accession>A0A9Q1F826</accession>
<dbReference type="OrthoDB" id="10000497at2759"/>
<comment type="caution">
    <text evidence="4">The sequence shown here is derived from an EMBL/GenBank/DDBJ whole genome shotgun (WGS) entry which is preliminary data.</text>
</comment>
<name>A0A9Q1F826_SYNKA</name>
<gene>
    <name evidence="4" type="ORF">SKAU_G00206780</name>
</gene>
<sequence length="615" mass="68872">MERISMERIRSRMAHGLAPEYLDALDKRSYSDCSQEIATLINEESNPQVRSLDRQKLLSCLVLNLFRQVSITAHKSNEKAAELQNVKVSVGSMVKENQVHQKELLATTKDAITHQHANIRHVEELQSTRSDLIACRLELATHRHEYYVLAQEKERAEHNVSRAERQLYKITQELTQAQANVNWWKREATGAHSHRDASFDISATKVHDDQKLFSFFDVGAATGPTCVPFKLLGEESSQPNLCQSDYGILTPSSHQKEETWQSHIDSGFSDEHSSDSPLLLQGEEYLNPPSSSCHRTLSSPQHRVEKTHTSSLRHREEMVETTPHLREEESRFSGLSARHQDFQGMFREVPQASTGFSPFELLYSWPVQGPLDLLKGRWEGADGVSTGQGVVQYVLQMRDRLERYREEAKTNLQEAQRTQKTWYYKQAHQRELQPGQKVLLLLPSSTSNLLPKWQGPYTVGRKMGPVTYEVLHPERGKASQTYHVKAWKERQEPSKGTALLVRQAEEEDDSEGVVEAWKGLGLFQWEPGKEGGYLGPPVGPAPPGDLEVVVAAPGMSVVLVPVQSDPVTPVGRSWGEGTPELYSPVPVVGSGEGALSPSPEGAALLTSADMMIPTL</sequence>
<organism evidence="4 5">
    <name type="scientific">Synaphobranchus kaupii</name>
    <name type="common">Kaup's arrowtooth eel</name>
    <dbReference type="NCBI Taxonomy" id="118154"/>
    <lineage>
        <taxon>Eukaryota</taxon>
        <taxon>Metazoa</taxon>
        <taxon>Chordata</taxon>
        <taxon>Craniata</taxon>
        <taxon>Vertebrata</taxon>
        <taxon>Euteleostomi</taxon>
        <taxon>Actinopterygii</taxon>
        <taxon>Neopterygii</taxon>
        <taxon>Teleostei</taxon>
        <taxon>Anguilliformes</taxon>
        <taxon>Synaphobranchidae</taxon>
        <taxon>Synaphobranchus</taxon>
    </lineage>
</organism>
<keyword evidence="5" id="KW-1185">Reference proteome</keyword>
<evidence type="ECO:0000313" key="4">
    <source>
        <dbReference type="EMBL" id="KAJ8353111.1"/>
    </source>
</evidence>
<feature type="compositionally biased region" description="Polar residues" evidence="2">
    <location>
        <begin position="289"/>
        <end position="301"/>
    </location>
</feature>
<evidence type="ECO:0000256" key="2">
    <source>
        <dbReference type="SAM" id="MobiDB-lite"/>
    </source>
</evidence>
<evidence type="ECO:0000259" key="3">
    <source>
        <dbReference type="Pfam" id="PF22938"/>
    </source>
</evidence>
<protein>
    <recommendedName>
        <fullName evidence="3">Integrase p58-like C-terminal domain-containing protein</fullName>
    </recommendedName>
</protein>
<dbReference type="EMBL" id="JAINUF010000007">
    <property type="protein sequence ID" value="KAJ8353111.1"/>
    <property type="molecule type" value="Genomic_DNA"/>
</dbReference>
<evidence type="ECO:0000313" key="5">
    <source>
        <dbReference type="Proteomes" id="UP001152622"/>
    </source>
</evidence>
<feature type="domain" description="Integrase p58-like C-terminal" evidence="3">
    <location>
        <begin position="455"/>
        <end position="484"/>
    </location>
</feature>
<dbReference type="AlphaFoldDB" id="A0A9Q1F826"/>
<keyword evidence="1" id="KW-0175">Coiled coil</keyword>
<dbReference type="InterPro" id="IPR054465">
    <property type="entry name" value="Integrase_p58-like_C"/>
</dbReference>
<dbReference type="Pfam" id="PF22938">
    <property type="entry name" value="Integrase_p58_C"/>
    <property type="match status" value="1"/>
</dbReference>
<dbReference type="PANTHER" id="PTHR37984">
    <property type="entry name" value="PROTEIN CBG26694"/>
    <property type="match status" value="1"/>
</dbReference>
<dbReference type="Proteomes" id="UP001152622">
    <property type="component" value="Chromosome 7"/>
</dbReference>
<dbReference type="InterPro" id="IPR050951">
    <property type="entry name" value="Retrovirus_Pol_polyprotein"/>
</dbReference>